<evidence type="ECO:0000259" key="15">
    <source>
        <dbReference type="PROSITE" id="PS50873"/>
    </source>
</evidence>
<evidence type="ECO:0000256" key="8">
    <source>
        <dbReference type="ARBA" id="ARBA00022946"/>
    </source>
</evidence>
<keyword evidence="9" id="KW-0560">Oxidoreductase</keyword>
<dbReference type="GO" id="GO:0020037">
    <property type="term" value="F:heme binding"/>
    <property type="evidence" value="ECO:0007669"/>
    <property type="project" value="InterPro"/>
</dbReference>
<evidence type="ECO:0000256" key="9">
    <source>
        <dbReference type="ARBA" id="ARBA00023002"/>
    </source>
</evidence>
<name>A0A814H1B0_9BILA</name>
<comment type="function">
    <text evidence="1">Destroys radicals which are normally produced within the cells and which are toxic to biological systems.</text>
</comment>
<evidence type="ECO:0000256" key="10">
    <source>
        <dbReference type="ARBA" id="ARBA00023004"/>
    </source>
</evidence>
<evidence type="ECO:0000313" key="18">
    <source>
        <dbReference type="EMBL" id="CAF3775358.1"/>
    </source>
</evidence>
<comment type="subcellular location">
    <subcellularLocation>
        <location evidence="3">Mitochondrion intermembrane space</location>
    </subcellularLocation>
    <subcellularLocation>
        <location evidence="2">Mitochondrion matrix</location>
    </subcellularLocation>
</comment>
<evidence type="ECO:0000256" key="6">
    <source>
        <dbReference type="ARBA" id="ARBA00022617"/>
    </source>
</evidence>
<dbReference type="PROSITE" id="PS50873">
    <property type="entry name" value="PEROXIDASE_4"/>
    <property type="match status" value="1"/>
</dbReference>
<dbReference type="GO" id="GO:0005758">
    <property type="term" value="C:mitochondrial intermembrane space"/>
    <property type="evidence" value="ECO:0007669"/>
    <property type="project" value="UniProtKB-SubCell"/>
</dbReference>
<organism evidence="16 20">
    <name type="scientific">Didymodactylos carnosus</name>
    <dbReference type="NCBI Taxonomy" id="1234261"/>
    <lineage>
        <taxon>Eukaryota</taxon>
        <taxon>Metazoa</taxon>
        <taxon>Spiralia</taxon>
        <taxon>Gnathifera</taxon>
        <taxon>Rotifera</taxon>
        <taxon>Eurotatoria</taxon>
        <taxon>Bdelloidea</taxon>
        <taxon>Philodinida</taxon>
        <taxon>Philodinidae</taxon>
        <taxon>Didymodactylos</taxon>
    </lineage>
</organism>
<dbReference type="EMBL" id="CAJOBC010003274">
    <property type="protein sequence ID" value="CAF3775358.1"/>
    <property type="molecule type" value="Genomic_DNA"/>
</dbReference>
<evidence type="ECO:0000313" key="16">
    <source>
        <dbReference type="EMBL" id="CAF1004015.1"/>
    </source>
</evidence>
<proteinExistence type="inferred from homology"/>
<evidence type="ECO:0000256" key="7">
    <source>
        <dbReference type="ARBA" id="ARBA00022723"/>
    </source>
</evidence>
<dbReference type="PROSITE" id="PS00436">
    <property type="entry name" value="PEROXIDASE_2"/>
    <property type="match status" value="1"/>
</dbReference>
<dbReference type="Pfam" id="PF00141">
    <property type="entry name" value="peroxidase"/>
    <property type="match status" value="1"/>
</dbReference>
<comment type="catalytic activity">
    <reaction evidence="14">
        <text>2 Fe(II)-[cytochrome c] + H2O2 + 2 H(+) = 2 Fe(III)-[cytochrome c] + 2 H2O</text>
        <dbReference type="Rhea" id="RHEA:16581"/>
        <dbReference type="Rhea" id="RHEA-COMP:10350"/>
        <dbReference type="Rhea" id="RHEA-COMP:14399"/>
        <dbReference type="ChEBI" id="CHEBI:15377"/>
        <dbReference type="ChEBI" id="CHEBI:15378"/>
        <dbReference type="ChEBI" id="CHEBI:16240"/>
        <dbReference type="ChEBI" id="CHEBI:29033"/>
        <dbReference type="ChEBI" id="CHEBI:29034"/>
        <dbReference type="EC" id="1.11.1.5"/>
    </reaction>
</comment>
<dbReference type="GO" id="GO:0046872">
    <property type="term" value="F:metal ion binding"/>
    <property type="evidence" value="ECO:0007669"/>
    <property type="project" value="UniProtKB-KW"/>
</dbReference>
<dbReference type="PANTHER" id="PTHR31356:SF58">
    <property type="entry name" value="CYTOCHROME C PEROXIDASE, MITOCHONDRIAL"/>
    <property type="match status" value="1"/>
</dbReference>
<dbReference type="InterPro" id="IPR044831">
    <property type="entry name" value="Ccp1-like"/>
</dbReference>
<dbReference type="InterPro" id="IPR002207">
    <property type="entry name" value="Peroxidase_I"/>
</dbReference>
<dbReference type="Gene3D" id="1.10.420.10">
    <property type="entry name" value="Peroxidase, domain 2"/>
    <property type="match status" value="1"/>
</dbReference>
<evidence type="ECO:0000313" key="19">
    <source>
        <dbReference type="EMBL" id="CAF4057840.1"/>
    </source>
</evidence>
<keyword evidence="6" id="KW-0349">Heme</keyword>
<dbReference type="Proteomes" id="UP000663829">
    <property type="component" value="Unassembled WGS sequence"/>
</dbReference>
<dbReference type="GO" id="GO:0000302">
    <property type="term" value="P:response to reactive oxygen species"/>
    <property type="evidence" value="ECO:0007669"/>
    <property type="project" value="TreeGrafter"/>
</dbReference>
<keyword evidence="20" id="KW-1185">Reference proteome</keyword>
<dbReference type="InterPro" id="IPR019793">
    <property type="entry name" value="Peroxidases_heam-ligand_BS"/>
</dbReference>
<evidence type="ECO:0000256" key="2">
    <source>
        <dbReference type="ARBA" id="ARBA00004305"/>
    </source>
</evidence>
<dbReference type="FunFam" id="1.10.520.10:FF:000005">
    <property type="entry name" value="Cytochrome c peroxidase"/>
    <property type="match status" value="1"/>
</dbReference>
<dbReference type="EC" id="1.11.1.5" evidence="12"/>
<keyword evidence="5" id="KW-0575">Peroxidase</keyword>
<dbReference type="InterPro" id="IPR019794">
    <property type="entry name" value="Peroxidases_AS"/>
</dbReference>
<feature type="domain" description="Plant heme peroxidase family profile" evidence="15">
    <location>
        <begin position="168"/>
        <end position="373"/>
    </location>
</feature>
<dbReference type="GO" id="GO:0042744">
    <property type="term" value="P:hydrogen peroxide catabolic process"/>
    <property type="evidence" value="ECO:0007669"/>
    <property type="project" value="TreeGrafter"/>
</dbReference>
<dbReference type="InterPro" id="IPR010255">
    <property type="entry name" value="Haem_peroxidase_sf"/>
</dbReference>
<dbReference type="Proteomes" id="UP000677228">
    <property type="component" value="Unassembled WGS sequence"/>
</dbReference>
<dbReference type="EMBL" id="CAJNOK010016712">
    <property type="protein sequence ID" value="CAF1250277.1"/>
    <property type="molecule type" value="Genomic_DNA"/>
</dbReference>
<evidence type="ECO:0000256" key="3">
    <source>
        <dbReference type="ARBA" id="ARBA00004569"/>
    </source>
</evidence>
<evidence type="ECO:0000313" key="20">
    <source>
        <dbReference type="Proteomes" id="UP000663829"/>
    </source>
</evidence>
<dbReference type="FunFam" id="1.10.420.10:FF:000009">
    <property type="entry name" value="Ascorbate peroxidase"/>
    <property type="match status" value="1"/>
</dbReference>
<evidence type="ECO:0000256" key="5">
    <source>
        <dbReference type="ARBA" id="ARBA00022559"/>
    </source>
</evidence>
<accession>A0A814H1B0</accession>
<dbReference type="AlphaFoldDB" id="A0A814H1B0"/>
<dbReference type="PROSITE" id="PS00435">
    <property type="entry name" value="PEROXIDASE_1"/>
    <property type="match status" value="1"/>
</dbReference>
<gene>
    <name evidence="16" type="ORF">GPM918_LOCUS13911</name>
    <name evidence="17" type="ORF">OVA965_LOCUS26246</name>
    <name evidence="18" type="ORF">SRO942_LOCUS13911</name>
    <name evidence="19" type="ORF">TMI583_LOCUS26988</name>
</gene>
<sequence>MSTILLRSVPKTAQYVNNIVLQRQTCCTLNTRINFHTVNDNNSAHSKNSNGYNNNYKQNYNRNNKTRVRATAFGIAFTAAAAVLTTSDSDSKKDSSGKVDYKSVREAIANLLDVEGYDDGSYGPLFVRLAWHASGTYSAIDKSGGSNGGCMRFEPESKWGANSGLQIAREVLEKVKKQHPGISYADLYTLAGVVAIEEMGGPEIKWRPGRTDHVDGSKSPADGRLPDAAQGAAHIRDIFCRMGFNDREIVALIGAHSFGRCHRDRSGFDGPWTRAPTTFSNEFYRVLLEDKWTVRKWSGPVQYENATKDLMMLPADMALLTDSEFRKYVELYVKDDEAFRKDFAKAFAHLLELGVEFPGDHSHGTAPALGEKRSLWNRIFG</sequence>
<keyword evidence="7" id="KW-0479">Metal-binding</keyword>
<keyword evidence="8" id="KW-0809">Transit peptide</keyword>
<evidence type="ECO:0000256" key="4">
    <source>
        <dbReference type="ARBA" id="ARBA00005997"/>
    </source>
</evidence>
<dbReference type="EMBL" id="CAJNOQ010003274">
    <property type="protein sequence ID" value="CAF1004015.1"/>
    <property type="molecule type" value="Genomic_DNA"/>
</dbReference>
<comment type="similarity">
    <text evidence="4">Belongs to the peroxidase family. Cytochrome c peroxidase subfamily.</text>
</comment>
<keyword evidence="10" id="KW-0408">Iron</keyword>
<dbReference type="GO" id="GO:0034599">
    <property type="term" value="P:cellular response to oxidative stress"/>
    <property type="evidence" value="ECO:0007669"/>
    <property type="project" value="InterPro"/>
</dbReference>
<evidence type="ECO:0000313" key="17">
    <source>
        <dbReference type="EMBL" id="CAF1250277.1"/>
    </source>
</evidence>
<comment type="caution">
    <text evidence="16">The sequence shown here is derived from an EMBL/GenBank/DDBJ whole genome shotgun (WGS) entry which is preliminary data.</text>
</comment>
<dbReference type="PRINTS" id="PR00458">
    <property type="entry name" value="PEROXIDASE"/>
</dbReference>
<dbReference type="OrthoDB" id="9970727at2759"/>
<evidence type="ECO:0000256" key="13">
    <source>
        <dbReference type="ARBA" id="ARBA00040313"/>
    </source>
</evidence>
<evidence type="ECO:0000256" key="12">
    <source>
        <dbReference type="ARBA" id="ARBA00039063"/>
    </source>
</evidence>
<dbReference type="PRINTS" id="PR00459">
    <property type="entry name" value="ASPEROXIDASE"/>
</dbReference>
<evidence type="ECO:0000256" key="1">
    <source>
        <dbReference type="ARBA" id="ARBA00003917"/>
    </source>
</evidence>
<dbReference type="PANTHER" id="PTHR31356">
    <property type="entry name" value="THYLAKOID LUMENAL 29 KDA PROTEIN, CHLOROPLASTIC-RELATED"/>
    <property type="match status" value="1"/>
</dbReference>
<dbReference type="Proteomes" id="UP000682733">
    <property type="component" value="Unassembled WGS sequence"/>
</dbReference>
<dbReference type="InterPro" id="IPR002016">
    <property type="entry name" value="Haem_peroxidase"/>
</dbReference>
<dbReference type="Proteomes" id="UP000681722">
    <property type="component" value="Unassembled WGS sequence"/>
</dbReference>
<protein>
    <recommendedName>
        <fullName evidence="13">Cytochrome c peroxidase, mitochondrial</fullName>
        <ecNumber evidence="12">1.11.1.5</ecNumber>
    </recommendedName>
</protein>
<dbReference type="CDD" id="cd00691">
    <property type="entry name" value="ascorbate_peroxidase"/>
    <property type="match status" value="1"/>
</dbReference>
<dbReference type="GO" id="GO:0004130">
    <property type="term" value="F:cytochrome-c peroxidase activity"/>
    <property type="evidence" value="ECO:0007669"/>
    <property type="project" value="UniProtKB-EC"/>
</dbReference>
<evidence type="ECO:0000256" key="11">
    <source>
        <dbReference type="ARBA" id="ARBA00023128"/>
    </source>
</evidence>
<dbReference type="SUPFAM" id="SSF48113">
    <property type="entry name" value="Heme-dependent peroxidases"/>
    <property type="match status" value="1"/>
</dbReference>
<dbReference type="EMBL" id="CAJOBA010038268">
    <property type="protein sequence ID" value="CAF4057840.1"/>
    <property type="molecule type" value="Genomic_DNA"/>
</dbReference>
<evidence type="ECO:0000256" key="14">
    <source>
        <dbReference type="ARBA" id="ARBA00049265"/>
    </source>
</evidence>
<keyword evidence="11" id="KW-0496">Mitochondrion</keyword>
<reference evidence="16" key="1">
    <citation type="submission" date="2021-02" db="EMBL/GenBank/DDBJ databases">
        <authorList>
            <person name="Nowell W R."/>
        </authorList>
    </citation>
    <scope>NUCLEOTIDE SEQUENCE</scope>
</reference>
<dbReference type="GO" id="GO:0005759">
    <property type="term" value="C:mitochondrial matrix"/>
    <property type="evidence" value="ECO:0007669"/>
    <property type="project" value="UniProtKB-SubCell"/>
</dbReference>
<dbReference type="Gene3D" id="1.10.520.10">
    <property type="match status" value="1"/>
</dbReference>